<dbReference type="EMBL" id="JACGWJ010000022">
    <property type="protein sequence ID" value="KAL0330279.1"/>
    <property type="molecule type" value="Genomic_DNA"/>
</dbReference>
<organism evidence="9">
    <name type="scientific">Sesamum radiatum</name>
    <name type="common">Black benniseed</name>
    <dbReference type="NCBI Taxonomy" id="300843"/>
    <lineage>
        <taxon>Eukaryota</taxon>
        <taxon>Viridiplantae</taxon>
        <taxon>Streptophyta</taxon>
        <taxon>Embryophyta</taxon>
        <taxon>Tracheophyta</taxon>
        <taxon>Spermatophyta</taxon>
        <taxon>Magnoliopsida</taxon>
        <taxon>eudicotyledons</taxon>
        <taxon>Gunneridae</taxon>
        <taxon>Pentapetalae</taxon>
        <taxon>asterids</taxon>
        <taxon>lamiids</taxon>
        <taxon>Lamiales</taxon>
        <taxon>Pedaliaceae</taxon>
        <taxon>Sesamum</taxon>
    </lineage>
</organism>
<evidence type="ECO:0000256" key="1">
    <source>
        <dbReference type="ARBA" id="ARBA00006955"/>
    </source>
</evidence>
<feature type="domain" description="Cyclin-like" evidence="7">
    <location>
        <begin position="293"/>
        <end position="378"/>
    </location>
</feature>
<dbReference type="InterPro" id="IPR036915">
    <property type="entry name" value="Cyclin-like_sf"/>
</dbReference>
<dbReference type="Pfam" id="PF00134">
    <property type="entry name" value="Cyclin_N"/>
    <property type="match status" value="1"/>
</dbReference>
<reference evidence="9" key="1">
    <citation type="submission" date="2020-06" db="EMBL/GenBank/DDBJ databases">
        <authorList>
            <person name="Li T."/>
            <person name="Hu X."/>
            <person name="Zhang T."/>
            <person name="Song X."/>
            <person name="Zhang H."/>
            <person name="Dai N."/>
            <person name="Sheng W."/>
            <person name="Hou X."/>
            <person name="Wei L."/>
        </authorList>
    </citation>
    <scope>NUCLEOTIDE SEQUENCE</scope>
    <source>
        <strain evidence="9">G02</strain>
        <tissue evidence="9">Leaf</tissue>
    </source>
</reference>
<dbReference type="SUPFAM" id="SSF47954">
    <property type="entry name" value="Cyclin-like"/>
    <property type="match status" value="2"/>
</dbReference>
<dbReference type="FunFam" id="1.10.472.10:FF:000167">
    <property type="entry name" value="Mitotic cyclin 6"/>
    <property type="match status" value="1"/>
</dbReference>
<evidence type="ECO:0000256" key="3">
    <source>
        <dbReference type="ARBA" id="ARBA00023127"/>
    </source>
</evidence>
<accession>A0AAW2MHH5</accession>
<dbReference type="InterPro" id="IPR048258">
    <property type="entry name" value="Cyclins_cyclin-box"/>
</dbReference>
<dbReference type="SMART" id="SM00385">
    <property type="entry name" value="CYCLIN"/>
    <property type="match status" value="2"/>
</dbReference>
<dbReference type="InterPro" id="IPR039361">
    <property type="entry name" value="Cyclin"/>
</dbReference>
<dbReference type="PROSITE" id="PS00292">
    <property type="entry name" value="CYCLINS"/>
    <property type="match status" value="1"/>
</dbReference>
<keyword evidence="3 5" id="KW-0195">Cyclin</keyword>
<gene>
    <name evidence="9" type="ORF">Sradi_5014600</name>
</gene>
<dbReference type="CDD" id="cd20506">
    <property type="entry name" value="CYCLIN_AtCycA-like_rpt2"/>
    <property type="match status" value="1"/>
</dbReference>
<evidence type="ECO:0000256" key="4">
    <source>
        <dbReference type="ARBA" id="ARBA00023306"/>
    </source>
</evidence>
<feature type="compositionally biased region" description="Basic and acidic residues" evidence="6">
    <location>
        <begin position="152"/>
        <end position="172"/>
    </location>
</feature>
<evidence type="ECO:0000256" key="2">
    <source>
        <dbReference type="ARBA" id="ARBA00022618"/>
    </source>
</evidence>
<keyword evidence="2" id="KW-0132">Cell division</keyword>
<comment type="caution">
    <text evidence="9">The sequence shown here is derived from an EMBL/GenBank/DDBJ whole genome shotgun (WGS) entry which is preliminary data.</text>
</comment>
<evidence type="ECO:0000313" key="9">
    <source>
        <dbReference type="EMBL" id="KAL0330279.1"/>
    </source>
</evidence>
<keyword evidence="4" id="KW-0131">Cell cycle</keyword>
<sequence length="520" mass="59191">MKHAVMNDENRTSNFTKPTVRITRARARVLRPSNGLPPLYLQQNRMTDGSCEQTPKEQHQIITKQQRVQLLVLSIREGLFLKIFGDSSLISNLLYLLILPLDSNSRFSFLCAQTHCIWDVVGCQPSKQDRKGSLQKKGMVEPPCVVRNTKVSGDRSESIMEERNRVRVKETQEISSPTSSAIEPTEFINGKISGEAGLIPLLSDSSTHVPLISASDRADHAEDGKPCVKQEHLDDRSITDIDSKHKDPQMCSLYAADIYSNLYARQVDRRPFANYMEKLQQDITQGMRGILIDWLVEVSEEYRLVPDTLYLTVNLIDRFLSENYIEKQKLQLLGVTCMLIASKYEEICAPRVEEFCFITDNTYTKEEDMFKLFTVLICGDMAGGENGKSHSELFGFSIVCSHHKEVPQVPSVELEFLANYLAELTLIEYSFLKFLPSLVAASAVFLARWTLDQSEHPWNPTLEHYTRYKTSDLKTAVLQLQDLQLNTSRCVLNAIREKYKQPKFKCVSTLSSPKPVQSLF</sequence>
<protein>
    <submittedName>
        <fullName evidence="9">Cyclin-A2-1</fullName>
    </submittedName>
</protein>
<dbReference type="PANTHER" id="PTHR10177">
    <property type="entry name" value="CYCLINS"/>
    <property type="match status" value="1"/>
</dbReference>
<dbReference type="InterPro" id="IPR013763">
    <property type="entry name" value="Cyclin-like_dom"/>
</dbReference>
<feature type="domain" description="Cyclin C-terminal" evidence="8">
    <location>
        <begin position="391"/>
        <end position="513"/>
    </location>
</feature>
<reference evidence="9" key="2">
    <citation type="journal article" date="2024" name="Plant">
        <title>Genomic evolution and insights into agronomic trait innovations of Sesamum species.</title>
        <authorList>
            <person name="Miao H."/>
            <person name="Wang L."/>
            <person name="Qu L."/>
            <person name="Liu H."/>
            <person name="Sun Y."/>
            <person name="Le M."/>
            <person name="Wang Q."/>
            <person name="Wei S."/>
            <person name="Zheng Y."/>
            <person name="Lin W."/>
            <person name="Duan Y."/>
            <person name="Cao H."/>
            <person name="Xiong S."/>
            <person name="Wang X."/>
            <person name="Wei L."/>
            <person name="Li C."/>
            <person name="Ma Q."/>
            <person name="Ju M."/>
            <person name="Zhao R."/>
            <person name="Li G."/>
            <person name="Mu C."/>
            <person name="Tian Q."/>
            <person name="Mei H."/>
            <person name="Zhang T."/>
            <person name="Gao T."/>
            <person name="Zhang H."/>
        </authorList>
    </citation>
    <scope>NUCLEOTIDE SEQUENCE</scope>
    <source>
        <strain evidence="9">G02</strain>
    </source>
</reference>
<evidence type="ECO:0000256" key="6">
    <source>
        <dbReference type="SAM" id="MobiDB-lite"/>
    </source>
</evidence>
<comment type="similarity">
    <text evidence="1">Belongs to the cyclin family. Cyclin AB subfamily.</text>
</comment>
<dbReference type="InterPro" id="IPR004367">
    <property type="entry name" value="Cyclin_C-dom"/>
</dbReference>
<dbReference type="Pfam" id="PF02984">
    <property type="entry name" value="Cyclin_C"/>
    <property type="match status" value="1"/>
</dbReference>
<dbReference type="GO" id="GO:0051301">
    <property type="term" value="P:cell division"/>
    <property type="evidence" value="ECO:0007669"/>
    <property type="project" value="UniProtKB-KW"/>
</dbReference>
<dbReference type="AlphaFoldDB" id="A0AAW2MHH5"/>
<evidence type="ECO:0000259" key="7">
    <source>
        <dbReference type="SMART" id="SM00385"/>
    </source>
</evidence>
<evidence type="ECO:0000256" key="5">
    <source>
        <dbReference type="RuleBase" id="RU000383"/>
    </source>
</evidence>
<dbReference type="SMART" id="SM01332">
    <property type="entry name" value="Cyclin_C"/>
    <property type="match status" value="1"/>
</dbReference>
<dbReference type="InterPro" id="IPR006671">
    <property type="entry name" value="Cyclin_N"/>
</dbReference>
<proteinExistence type="inferred from homology"/>
<dbReference type="Gene3D" id="1.10.472.10">
    <property type="entry name" value="Cyclin-like"/>
    <property type="match status" value="2"/>
</dbReference>
<feature type="region of interest" description="Disordered" evidence="6">
    <location>
        <begin position="151"/>
        <end position="180"/>
    </location>
</feature>
<feature type="domain" description="Cyclin-like" evidence="7">
    <location>
        <begin position="391"/>
        <end position="482"/>
    </location>
</feature>
<evidence type="ECO:0000259" key="8">
    <source>
        <dbReference type="SMART" id="SM01332"/>
    </source>
</evidence>
<name>A0AAW2MHH5_SESRA</name>
<dbReference type="FunFam" id="1.10.472.10:FF:000013">
    <property type="entry name" value="Cyclin A1"/>
    <property type="match status" value="1"/>
</dbReference>